<evidence type="ECO:0000256" key="1">
    <source>
        <dbReference type="SAM" id="MobiDB-lite"/>
    </source>
</evidence>
<proteinExistence type="predicted"/>
<evidence type="ECO:0000256" key="2">
    <source>
        <dbReference type="SAM" id="Phobius"/>
    </source>
</evidence>
<keyword evidence="4" id="KW-1185">Reference proteome</keyword>
<feature type="transmembrane region" description="Helical" evidence="2">
    <location>
        <begin position="182"/>
        <end position="206"/>
    </location>
</feature>
<evidence type="ECO:0000313" key="4">
    <source>
        <dbReference type="Proteomes" id="UP001189429"/>
    </source>
</evidence>
<name>A0ABN9S7R6_9DINO</name>
<comment type="caution">
    <text evidence="3">The sequence shown here is derived from an EMBL/GenBank/DDBJ whole genome shotgun (WGS) entry which is preliminary data.</text>
</comment>
<reference evidence="3" key="1">
    <citation type="submission" date="2023-10" db="EMBL/GenBank/DDBJ databases">
        <authorList>
            <person name="Chen Y."/>
            <person name="Shah S."/>
            <person name="Dougan E. K."/>
            <person name="Thang M."/>
            <person name="Chan C."/>
        </authorList>
    </citation>
    <scope>NUCLEOTIDE SEQUENCE [LARGE SCALE GENOMIC DNA]</scope>
</reference>
<sequence length="208" mass="22648">MWYGEEVEMVDEGDGRCCRCGGSPWSSAYEAENGRRHACAQPLPPSCLRCVRVVTRMPPSMWLLCCGHAAEARTLARAQRLHIALGQSCSHLLPLFCMCVFLSAGACFSCLHAPGLELVEAAMPSPSSRPPRHTAGSLRRPHVKLWHGSRPLANNTEQRGLLASPQRNKDKDSRRGSIHNHITATAITMIVAAFVITITMLVVIGVGL</sequence>
<feature type="region of interest" description="Disordered" evidence="1">
    <location>
        <begin position="157"/>
        <end position="176"/>
    </location>
</feature>
<keyword evidence="2" id="KW-1133">Transmembrane helix</keyword>
<evidence type="ECO:0000313" key="3">
    <source>
        <dbReference type="EMBL" id="CAK0827906.1"/>
    </source>
</evidence>
<keyword evidence="2" id="KW-0812">Transmembrane</keyword>
<gene>
    <name evidence="3" type="ORF">PCOR1329_LOCUS27312</name>
</gene>
<keyword evidence="2" id="KW-0472">Membrane</keyword>
<protein>
    <submittedName>
        <fullName evidence="3">Uncharacterized protein</fullName>
    </submittedName>
</protein>
<dbReference type="Proteomes" id="UP001189429">
    <property type="component" value="Unassembled WGS sequence"/>
</dbReference>
<dbReference type="EMBL" id="CAUYUJ010009881">
    <property type="protein sequence ID" value="CAK0827906.1"/>
    <property type="molecule type" value="Genomic_DNA"/>
</dbReference>
<accession>A0ABN9S7R6</accession>
<organism evidence="3 4">
    <name type="scientific">Prorocentrum cordatum</name>
    <dbReference type="NCBI Taxonomy" id="2364126"/>
    <lineage>
        <taxon>Eukaryota</taxon>
        <taxon>Sar</taxon>
        <taxon>Alveolata</taxon>
        <taxon>Dinophyceae</taxon>
        <taxon>Prorocentrales</taxon>
        <taxon>Prorocentraceae</taxon>
        <taxon>Prorocentrum</taxon>
    </lineage>
</organism>